<feature type="signal peptide" evidence="1">
    <location>
        <begin position="1"/>
        <end position="31"/>
    </location>
</feature>
<sequence length="475" mass="53928">MMLSRVFGKLGRGLRKAVLLAVCLFSSLALSPETACATLSPMDDEALSVIEAQASPISMEIERDTVRIFMDSYLEVYQETDRVRLGYYYKSPAELTTRKGLNPGDYVRKYIPWSVPIAYHHVFENGDPRIEWHPGDVPAPDNTPWGSKRFRVDMNPWVTDESQKVYSPWQLATEYTLHKGEDKNLSQETVYVPYVDDDNYLYKYKYKKVLDIAPSHSWVDGAQGDNNANGLFSTRPYRNRNYLDWDFSVDNLRMGISPDEPVRINGLVIRLKYDNIASPDRKLTDIIVGTNDIQGDLSFDYKRATGIYSPKMPHQARQIALQTGGDGNSLAGSDLGEEFNSTPIPAIYQRDTMMSLVDQFNLSRNYKNPKGKAWVDAVPDNPLSNAQHSGFFVRIGLDRNSPHFGYQLVGGYNERIACSFQYKGESINTSLYNWWNGIEPSAATTQYPASLQKVYQNDPNVTGYSYFGQDPNYFP</sequence>
<accession>A0A1G5AXI0</accession>
<reference evidence="2 3" key="1">
    <citation type="submission" date="2016-10" db="EMBL/GenBank/DDBJ databases">
        <authorList>
            <person name="de Groot N.N."/>
        </authorList>
    </citation>
    <scope>NUCLEOTIDE SEQUENCE [LARGE SCALE GENOMIC DNA]</scope>
    <source>
        <strain evidence="2 3">AA1</strain>
    </source>
</reference>
<proteinExistence type="predicted"/>
<dbReference type="RefSeq" id="WP_092207863.1">
    <property type="nucleotide sequence ID" value="NZ_FMUX01000001.1"/>
</dbReference>
<evidence type="ECO:0000313" key="3">
    <source>
        <dbReference type="Proteomes" id="UP000198870"/>
    </source>
</evidence>
<keyword evidence="1" id="KW-0732">Signal</keyword>
<evidence type="ECO:0000256" key="1">
    <source>
        <dbReference type="SAM" id="SignalP"/>
    </source>
</evidence>
<feature type="chain" id="PRO_5011648722" evidence="1">
    <location>
        <begin position="32"/>
        <end position="475"/>
    </location>
</feature>
<evidence type="ECO:0000313" key="2">
    <source>
        <dbReference type="EMBL" id="SCX82583.1"/>
    </source>
</evidence>
<dbReference type="Proteomes" id="UP000198870">
    <property type="component" value="Unassembled WGS sequence"/>
</dbReference>
<dbReference type="AlphaFoldDB" id="A0A1G5AXI0"/>
<protein>
    <submittedName>
        <fullName evidence="2">Uncharacterized protein</fullName>
    </submittedName>
</protein>
<name>A0A1G5AXI0_9BACT</name>
<organism evidence="2 3">
    <name type="scientific">Desulfoluna spongiiphila</name>
    <dbReference type="NCBI Taxonomy" id="419481"/>
    <lineage>
        <taxon>Bacteria</taxon>
        <taxon>Pseudomonadati</taxon>
        <taxon>Thermodesulfobacteriota</taxon>
        <taxon>Desulfobacteria</taxon>
        <taxon>Desulfobacterales</taxon>
        <taxon>Desulfolunaceae</taxon>
        <taxon>Desulfoluna</taxon>
    </lineage>
</organism>
<gene>
    <name evidence="2" type="ORF">SAMN05216233_101507</name>
</gene>
<keyword evidence="3" id="KW-1185">Reference proteome</keyword>
<dbReference type="EMBL" id="FMUX01000001">
    <property type="protein sequence ID" value="SCX82583.1"/>
    <property type="molecule type" value="Genomic_DNA"/>
</dbReference>